<dbReference type="EMBL" id="WNCL01000042">
    <property type="protein sequence ID" value="MTU44030.1"/>
    <property type="molecule type" value="Genomic_DNA"/>
</dbReference>
<organism evidence="1 2">
    <name type="scientific">Parasutterella excrementihominis</name>
    <dbReference type="NCBI Taxonomy" id="487175"/>
    <lineage>
        <taxon>Bacteria</taxon>
        <taxon>Pseudomonadati</taxon>
        <taxon>Pseudomonadota</taxon>
        <taxon>Betaproteobacteria</taxon>
        <taxon>Burkholderiales</taxon>
        <taxon>Sutterellaceae</taxon>
        <taxon>Parasutterella</taxon>
    </lineage>
</organism>
<gene>
    <name evidence="1" type="ORF">GMD42_10550</name>
</gene>
<dbReference type="RefSeq" id="WP_008811329.1">
    <property type="nucleotide sequence ID" value="NZ_CAJUON010000001.1"/>
</dbReference>
<dbReference type="AlphaFoldDB" id="A0A6I3S2W1"/>
<name>A0A6I3S2W1_9BURK</name>
<evidence type="ECO:0000313" key="1">
    <source>
        <dbReference type="EMBL" id="MTU44030.1"/>
    </source>
</evidence>
<dbReference type="Proteomes" id="UP000462362">
    <property type="component" value="Unassembled WGS sequence"/>
</dbReference>
<accession>A0A6I3S2W1</accession>
<dbReference type="PROSITE" id="PS51257">
    <property type="entry name" value="PROKAR_LIPOPROTEIN"/>
    <property type="match status" value="1"/>
</dbReference>
<sequence length="142" mass="15812">MKAIPLLTICSACVLVSGCASDSTDYYLRDSFGFKEVCLVDNKNVPPSFFIALRQAIQDKGLQVRTVSKTEQSCPVTVYYEAKYNLAYLKDARLLLTTEGHPTDIVNLRKNVEPATLADPASDSEPKIRDMVNRLLPRGTPW</sequence>
<protein>
    <recommendedName>
        <fullName evidence="3">Lipoprotein</fullName>
    </recommendedName>
</protein>
<proteinExistence type="predicted"/>
<evidence type="ECO:0008006" key="3">
    <source>
        <dbReference type="Google" id="ProtNLM"/>
    </source>
</evidence>
<reference evidence="1 2" key="1">
    <citation type="journal article" date="2019" name="Nat. Med.">
        <title>A library of human gut bacterial isolates paired with longitudinal multiomics data enables mechanistic microbiome research.</title>
        <authorList>
            <person name="Poyet M."/>
            <person name="Groussin M."/>
            <person name="Gibbons S.M."/>
            <person name="Avila-Pacheco J."/>
            <person name="Jiang X."/>
            <person name="Kearney S.M."/>
            <person name="Perrotta A.R."/>
            <person name="Berdy B."/>
            <person name="Zhao S."/>
            <person name="Lieberman T.D."/>
            <person name="Swanson P.K."/>
            <person name="Smith M."/>
            <person name="Roesemann S."/>
            <person name="Alexander J.E."/>
            <person name="Rich S.A."/>
            <person name="Livny J."/>
            <person name="Vlamakis H."/>
            <person name="Clish C."/>
            <person name="Bullock K."/>
            <person name="Deik A."/>
            <person name="Scott J."/>
            <person name="Pierce K.A."/>
            <person name="Xavier R.J."/>
            <person name="Alm E.J."/>
        </authorList>
    </citation>
    <scope>NUCLEOTIDE SEQUENCE [LARGE SCALE GENOMIC DNA]</scope>
    <source>
        <strain evidence="1 2">BIOML-A2</strain>
    </source>
</reference>
<dbReference type="GeneID" id="43348046"/>
<evidence type="ECO:0000313" key="2">
    <source>
        <dbReference type="Proteomes" id="UP000462362"/>
    </source>
</evidence>
<comment type="caution">
    <text evidence="1">The sequence shown here is derived from an EMBL/GenBank/DDBJ whole genome shotgun (WGS) entry which is preliminary data.</text>
</comment>